<proteinExistence type="predicted"/>
<keyword evidence="6" id="KW-1185">Reference proteome</keyword>
<dbReference type="RefSeq" id="WP_166092140.1">
    <property type="nucleotide sequence ID" value="NZ_CP049871.1"/>
</dbReference>
<evidence type="ECO:0000313" key="6">
    <source>
        <dbReference type="Proteomes" id="UP000502502"/>
    </source>
</evidence>
<sequence>MTVRFDYLTQLPAQRTTPGASRIILSNLERCDYEVESSPSGINIVLDGEETYEVEGARMRVRAGEMILISAGHRLRVVLERRDGNRAICVCLPSVDLPAPAVVVSAANSDLGRYLAAAGDVGAAAMIAATAQQLPRLAETVGRQFRAIPSRRWQTSQRVLQQVDRAAAYLKADIDQPADLKRLADTAGMSVHHFARTFAAVYGCPPARFQGRVRMEQAAAALMSGTSAAAAAERFGFADQASFTRAFRRHKGISPAAWARSQARE</sequence>
<dbReference type="Proteomes" id="UP000502502">
    <property type="component" value="Chromosome"/>
</dbReference>
<evidence type="ECO:0000256" key="3">
    <source>
        <dbReference type="ARBA" id="ARBA00023163"/>
    </source>
</evidence>
<dbReference type="Gene3D" id="1.10.10.60">
    <property type="entry name" value="Homeodomain-like"/>
    <property type="match status" value="2"/>
</dbReference>
<accession>A0A6G7ZKK5</accession>
<dbReference type="PANTHER" id="PTHR46796">
    <property type="entry name" value="HTH-TYPE TRANSCRIPTIONAL ACTIVATOR RHAS-RELATED"/>
    <property type="match status" value="1"/>
</dbReference>
<dbReference type="InterPro" id="IPR050204">
    <property type="entry name" value="AraC_XylS_family_regulators"/>
</dbReference>
<dbReference type="InterPro" id="IPR009057">
    <property type="entry name" value="Homeodomain-like_sf"/>
</dbReference>
<keyword evidence="1" id="KW-0805">Transcription regulation</keyword>
<name>A0A6G7ZKK5_9SPHN</name>
<dbReference type="GO" id="GO:0043565">
    <property type="term" value="F:sequence-specific DNA binding"/>
    <property type="evidence" value="ECO:0007669"/>
    <property type="project" value="InterPro"/>
</dbReference>
<dbReference type="PANTHER" id="PTHR46796:SF14">
    <property type="entry name" value="TRANSCRIPTIONAL REGULATORY PROTEIN"/>
    <property type="match status" value="1"/>
</dbReference>
<evidence type="ECO:0000259" key="4">
    <source>
        <dbReference type="PROSITE" id="PS01124"/>
    </source>
</evidence>
<dbReference type="Pfam" id="PF12833">
    <property type="entry name" value="HTH_18"/>
    <property type="match status" value="1"/>
</dbReference>
<dbReference type="SUPFAM" id="SSF46689">
    <property type="entry name" value="Homeodomain-like"/>
    <property type="match status" value="2"/>
</dbReference>
<dbReference type="KEGG" id="ssin:G7078_01120"/>
<keyword evidence="2" id="KW-0238">DNA-binding</keyword>
<evidence type="ECO:0000256" key="2">
    <source>
        <dbReference type="ARBA" id="ARBA00023125"/>
    </source>
</evidence>
<dbReference type="SMART" id="SM00342">
    <property type="entry name" value="HTH_ARAC"/>
    <property type="match status" value="1"/>
</dbReference>
<feature type="domain" description="HTH araC/xylS-type" evidence="4">
    <location>
        <begin position="164"/>
        <end position="261"/>
    </location>
</feature>
<evidence type="ECO:0000313" key="5">
    <source>
        <dbReference type="EMBL" id="QIL01527.1"/>
    </source>
</evidence>
<keyword evidence="3" id="KW-0804">Transcription</keyword>
<reference evidence="5 6" key="1">
    <citation type="submission" date="2020-03" db="EMBL/GenBank/DDBJ databases">
        <title>Sphingomonas sp. nov., isolated from fish.</title>
        <authorList>
            <person name="Hyun D.-W."/>
            <person name="Bae J.-W."/>
        </authorList>
    </citation>
    <scope>NUCLEOTIDE SEQUENCE [LARGE SCALE GENOMIC DNA]</scope>
    <source>
        <strain evidence="5 6">HDW15C</strain>
    </source>
</reference>
<dbReference type="InterPro" id="IPR011051">
    <property type="entry name" value="RmlC_Cupin_sf"/>
</dbReference>
<dbReference type="PROSITE" id="PS01124">
    <property type="entry name" value="HTH_ARAC_FAMILY_2"/>
    <property type="match status" value="1"/>
</dbReference>
<gene>
    <name evidence="5" type="ORF">G7078_01120</name>
</gene>
<evidence type="ECO:0000256" key="1">
    <source>
        <dbReference type="ARBA" id="ARBA00023015"/>
    </source>
</evidence>
<dbReference type="SUPFAM" id="SSF51182">
    <property type="entry name" value="RmlC-like cupins"/>
    <property type="match status" value="1"/>
</dbReference>
<dbReference type="EMBL" id="CP049871">
    <property type="protein sequence ID" value="QIL01527.1"/>
    <property type="molecule type" value="Genomic_DNA"/>
</dbReference>
<organism evidence="5 6">
    <name type="scientific">Sphingomonas sinipercae</name>
    <dbReference type="NCBI Taxonomy" id="2714944"/>
    <lineage>
        <taxon>Bacteria</taxon>
        <taxon>Pseudomonadati</taxon>
        <taxon>Pseudomonadota</taxon>
        <taxon>Alphaproteobacteria</taxon>
        <taxon>Sphingomonadales</taxon>
        <taxon>Sphingomonadaceae</taxon>
        <taxon>Sphingomonas</taxon>
    </lineage>
</organism>
<dbReference type="GO" id="GO:0003700">
    <property type="term" value="F:DNA-binding transcription factor activity"/>
    <property type="evidence" value="ECO:0007669"/>
    <property type="project" value="InterPro"/>
</dbReference>
<dbReference type="InterPro" id="IPR018060">
    <property type="entry name" value="HTH_AraC"/>
</dbReference>
<protein>
    <submittedName>
        <fullName evidence="5">AraC family transcriptional regulator</fullName>
    </submittedName>
</protein>
<dbReference type="AlphaFoldDB" id="A0A6G7ZKK5"/>